<dbReference type="InterPro" id="IPR003615">
    <property type="entry name" value="HNH_nuc"/>
</dbReference>
<reference evidence="3" key="1">
    <citation type="submission" date="2022-07" db="EMBL/GenBank/DDBJ databases">
        <title>Taxonomy of Aspergillus series Nigri: significant species reduction supported by multi-species coalescent approaches.</title>
        <authorList>
            <person name="Bian C."/>
            <person name="Kusuya Y."/>
            <person name="Sklenar F."/>
            <person name="D'hooge E."/>
            <person name="Yaguchi T."/>
            <person name="Takahashi H."/>
            <person name="Hubka V."/>
        </authorList>
    </citation>
    <scope>NUCLEOTIDE SEQUENCE</scope>
    <source>
        <strain evidence="3">IFM 56815</strain>
    </source>
</reference>
<organism evidence="3 4">
    <name type="scientific">Aspergillus tubingensis</name>
    <dbReference type="NCBI Taxonomy" id="5068"/>
    <lineage>
        <taxon>Eukaryota</taxon>
        <taxon>Fungi</taxon>
        <taxon>Dikarya</taxon>
        <taxon>Ascomycota</taxon>
        <taxon>Pezizomycotina</taxon>
        <taxon>Eurotiomycetes</taxon>
        <taxon>Eurotiomycetidae</taxon>
        <taxon>Eurotiales</taxon>
        <taxon>Aspergillaceae</taxon>
        <taxon>Aspergillus</taxon>
        <taxon>Aspergillus subgen. Circumdati</taxon>
    </lineage>
</organism>
<sequence length="470" mass="52643">MSTLTPTTSKRTTCASGQDKLASRGPADELLDPERRKIIAELSVYIGHVKLPSTGWALLWFTDLAILRKYLKICQESKIPMDVACKYTQSDTLKEIIMSWKCRSRGSLASQEGAEEQDIERTPKKRQRTSETASRIPTLAGNTRPAAVGPQETTKQPAGRSESAKKLCKERDQNACLLTGYSEPLEVAHIFPYSLGQKKTELEIFWGILRMYWSGEKIDKWREQVLGPNGTETCSNLMCMSNLAHKLWETARFALNPLSISENQKVMKVKFYWMPINKFSDNMPSRIVPTPFPDGRVSSIVVKGRPNAKLFNINTDIALRSGDVLTFKTDDPVGHPLPSMELLSMQWALHRVLALSGAADATDEELDPPDPDWLQVEATDEDVEEEVESKTEEEDPEEESWDKMVVEGPQFRGHANPPTGERSPGRENRPASTLPRSKHVDHKDEGRGLGQEQADAESSPALGFRDTNIH</sequence>
<dbReference type="Pfam" id="PF13391">
    <property type="entry name" value="HNH_2"/>
    <property type="match status" value="1"/>
</dbReference>
<feature type="region of interest" description="Disordered" evidence="1">
    <location>
        <begin position="379"/>
        <end position="470"/>
    </location>
</feature>
<dbReference type="Proteomes" id="UP001144157">
    <property type="component" value="Unassembled WGS sequence"/>
</dbReference>
<evidence type="ECO:0000313" key="4">
    <source>
        <dbReference type="Proteomes" id="UP001144157"/>
    </source>
</evidence>
<evidence type="ECO:0000313" key="3">
    <source>
        <dbReference type="EMBL" id="GLA88132.1"/>
    </source>
</evidence>
<comment type="caution">
    <text evidence="3">The sequence shown here is derived from an EMBL/GenBank/DDBJ whole genome shotgun (WGS) entry which is preliminary data.</text>
</comment>
<feature type="domain" description="HNH nuclease" evidence="2">
    <location>
        <begin position="176"/>
        <end position="256"/>
    </location>
</feature>
<feature type="compositionally biased region" description="Acidic residues" evidence="1">
    <location>
        <begin position="379"/>
        <end position="400"/>
    </location>
</feature>
<gene>
    <name evidence="3" type="ORF">AtubIFM56815_002572</name>
</gene>
<feature type="region of interest" description="Disordered" evidence="1">
    <location>
        <begin position="1"/>
        <end position="27"/>
    </location>
</feature>
<feature type="region of interest" description="Disordered" evidence="1">
    <location>
        <begin position="108"/>
        <end position="165"/>
    </location>
</feature>
<protein>
    <recommendedName>
        <fullName evidence="2">HNH nuclease domain-containing protein</fullName>
    </recommendedName>
</protein>
<dbReference type="AlphaFoldDB" id="A0A9W6AWB4"/>
<evidence type="ECO:0000256" key="1">
    <source>
        <dbReference type="SAM" id="MobiDB-lite"/>
    </source>
</evidence>
<proteinExistence type="predicted"/>
<feature type="compositionally biased region" description="Low complexity" evidence="1">
    <location>
        <begin position="1"/>
        <end position="13"/>
    </location>
</feature>
<accession>A0A9W6AWB4</accession>
<name>A0A9W6AWB4_ASPTU</name>
<evidence type="ECO:0000259" key="2">
    <source>
        <dbReference type="Pfam" id="PF13391"/>
    </source>
</evidence>
<dbReference type="EMBL" id="BRPE01000012">
    <property type="protein sequence ID" value="GLA88132.1"/>
    <property type="molecule type" value="Genomic_DNA"/>
</dbReference>